<dbReference type="EMBL" id="AP024488">
    <property type="protein sequence ID" value="BCS96449.1"/>
    <property type="molecule type" value="Genomic_DNA"/>
</dbReference>
<keyword evidence="8" id="KW-0963">Cytoplasm</keyword>
<comment type="catalytic activity">
    <reaction evidence="7 8">
        <text>(R)-pantoate + beta-alanine + ATP = (R)-pantothenate + AMP + diphosphate + H(+)</text>
        <dbReference type="Rhea" id="RHEA:10912"/>
        <dbReference type="ChEBI" id="CHEBI:15378"/>
        <dbReference type="ChEBI" id="CHEBI:15980"/>
        <dbReference type="ChEBI" id="CHEBI:29032"/>
        <dbReference type="ChEBI" id="CHEBI:30616"/>
        <dbReference type="ChEBI" id="CHEBI:33019"/>
        <dbReference type="ChEBI" id="CHEBI:57966"/>
        <dbReference type="ChEBI" id="CHEBI:456215"/>
        <dbReference type="EC" id="6.3.2.1"/>
    </reaction>
</comment>
<dbReference type="Proteomes" id="UP001320148">
    <property type="component" value="Chromosome"/>
</dbReference>
<dbReference type="NCBIfam" id="TIGR00125">
    <property type="entry name" value="cyt_tran_rel"/>
    <property type="match status" value="1"/>
</dbReference>
<accession>A0ABN6F317</accession>
<dbReference type="InterPro" id="IPR004821">
    <property type="entry name" value="Cyt_trans-like"/>
</dbReference>
<gene>
    <name evidence="8 9" type="primary">panC</name>
    <name evidence="9" type="ORF">DSLASN_20810</name>
</gene>
<dbReference type="Pfam" id="PF02569">
    <property type="entry name" value="Pantoate_ligase"/>
    <property type="match status" value="1"/>
</dbReference>
<comment type="similarity">
    <text evidence="2 8">Belongs to the pantothenate synthetase family.</text>
</comment>
<keyword evidence="10" id="KW-1185">Reference proteome</keyword>
<keyword evidence="6 8" id="KW-0067">ATP-binding</keyword>
<dbReference type="HAMAP" id="MF_00158">
    <property type="entry name" value="PanC"/>
    <property type="match status" value="1"/>
</dbReference>
<name>A0ABN6F317_9BACT</name>
<reference evidence="9 10" key="1">
    <citation type="submission" date="2021-02" db="EMBL/GenBank/DDBJ databases">
        <title>Complete genome of Desulfoluna sp. strain ASN36.</title>
        <authorList>
            <person name="Takahashi A."/>
            <person name="Kojima H."/>
            <person name="Fukui M."/>
        </authorList>
    </citation>
    <scope>NUCLEOTIDE SEQUENCE [LARGE SCALE GENOMIC DNA]</scope>
    <source>
        <strain evidence="9 10">ASN36</strain>
    </source>
</reference>
<feature type="binding site" evidence="8">
    <location>
        <position position="176"/>
    </location>
    <ligand>
        <name>ATP</name>
        <dbReference type="ChEBI" id="CHEBI:30616"/>
    </ligand>
</feature>
<feature type="binding site" evidence="8">
    <location>
        <position position="153"/>
    </location>
    <ligand>
        <name>(R)-pantoate</name>
        <dbReference type="ChEBI" id="CHEBI:15980"/>
    </ligand>
</feature>
<dbReference type="InterPro" id="IPR014729">
    <property type="entry name" value="Rossmann-like_a/b/a_fold"/>
</dbReference>
<organism evidence="9 10">
    <name type="scientific">Desulfoluna limicola</name>
    <dbReference type="NCBI Taxonomy" id="2810562"/>
    <lineage>
        <taxon>Bacteria</taxon>
        <taxon>Pseudomonadati</taxon>
        <taxon>Thermodesulfobacteriota</taxon>
        <taxon>Desulfobacteria</taxon>
        <taxon>Desulfobacterales</taxon>
        <taxon>Desulfolunaceae</taxon>
        <taxon>Desulfoluna</taxon>
    </lineage>
</organism>
<evidence type="ECO:0000256" key="6">
    <source>
        <dbReference type="ARBA" id="ARBA00022840"/>
    </source>
</evidence>
<comment type="pathway">
    <text evidence="1 8">Cofactor biosynthesis; (R)-pantothenate biosynthesis; (R)-pantothenate from (R)-pantoate and beta-alanine: step 1/1.</text>
</comment>
<protein>
    <recommendedName>
        <fullName evidence="8">Pantothenate synthetase</fullName>
        <shortName evidence="8">PS</shortName>
        <ecNumber evidence="8">6.3.2.1</ecNumber>
    </recommendedName>
    <alternativeName>
        <fullName evidence="8">Pantoate--beta-alanine ligase</fullName>
    </alternativeName>
    <alternativeName>
        <fullName evidence="8">Pantoate-activating enzyme</fullName>
    </alternativeName>
</protein>
<evidence type="ECO:0000256" key="7">
    <source>
        <dbReference type="ARBA" id="ARBA00048258"/>
    </source>
</evidence>
<feature type="binding site" evidence="8">
    <location>
        <begin position="184"/>
        <end position="187"/>
    </location>
    <ligand>
        <name>ATP</name>
        <dbReference type="ChEBI" id="CHEBI:30616"/>
    </ligand>
</feature>
<evidence type="ECO:0000256" key="1">
    <source>
        <dbReference type="ARBA" id="ARBA00004990"/>
    </source>
</evidence>
<evidence type="ECO:0000313" key="10">
    <source>
        <dbReference type="Proteomes" id="UP001320148"/>
    </source>
</evidence>
<keyword evidence="3 8" id="KW-0436">Ligase</keyword>
<dbReference type="PANTHER" id="PTHR21299:SF1">
    <property type="entry name" value="PANTOATE--BETA-ALANINE LIGASE"/>
    <property type="match status" value="1"/>
</dbReference>
<keyword evidence="4 8" id="KW-0566">Pantothenate biosynthesis</keyword>
<dbReference type="Gene3D" id="3.30.1300.10">
    <property type="entry name" value="Pantoate-beta-alanine ligase, C-terminal domain"/>
    <property type="match status" value="1"/>
</dbReference>
<dbReference type="InterPro" id="IPR042176">
    <property type="entry name" value="Pantoate_ligase_C"/>
</dbReference>
<evidence type="ECO:0000256" key="8">
    <source>
        <dbReference type="HAMAP-Rule" id="MF_00158"/>
    </source>
</evidence>
<dbReference type="InterPro" id="IPR003721">
    <property type="entry name" value="Pantoate_ligase"/>
</dbReference>
<feature type="binding site" evidence="8">
    <location>
        <begin position="30"/>
        <end position="37"/>
    </location>
    <ligand>
        <name>ATP</name>
        <dbReference type="ChEBI" id="CHEBI:30616"/>
    </ligand>
</feature>
<evidence type="ECO:0000256" key="2">
    <source>
        <dbReference type="ARBA" id="ARBA00009256"/>
    </source>
</evidence>
<dbReference type="SUPFAM" id="SSF52374">
    <property type="entry name" value="Nucleotidylyl transferase"/>
    <property type="match status" value="1"/>
</dbReference>
<dbReference type="PANTHER" id="PTHR21299">
    <property type="entry name" value="CYTIDYLATE KINASE/PANTOATE-BETA-ALANINE LIGASE"/>
    <property type="match status" value="1"/>
</dbReference>
<evidence type="ECO:0000256" key="4">
    <source>
        <dbReference type="ARBA" id="ARBA00022655"/>
    </source>
</evidence>
<comment type="miscellaneous">
    <text evidence="8">The reaction proceeds by a bi uni uni bi ping pong mechanism.</text>
</comment>
<dbReference type="NCBIfam" id="TIGR00018">
    <property type="entry name" value="panC"/>
    <property type="match status" value="1"/>
</dbReference>
<dbReference type="CDD" id="cd00560">
    <property type="entry name" value="PanC"/>
    <property type="match status" value="1"/>
</dbReference>
<feature type="binding site" evidence="8">
    <location>
        <position position="61"/>
    </location>
    <ligand>
        <name>beta-alanine</name>
        <dbReference type="ChEBI" id="CHEBI:57966"/>
    </ligand>
</feature>
<evidence type="ECO:0000256" key="5">
    <source>
        <dbReference type="ARBA" id="ARBA00022741"/>
    </source>
</evidence>
<comment type="subunit">
    <text evidence="8">Homodimer.</text>
</comment>
<dbReference type="EC" id="6.3.2.1" evidence="8"/>
<feature type="binding site" evidence="8">
    <location>
        <begin position="147"/>
        <end position="150"/>
    </location>
    <ligand>
        <name>ATP</name>
        <dbReference type="ChEBI" id="CHEBI:30616"/>
    </ligand>
</feature>
<dbReference type="Gene3D" id="3.40.50.620">
    <property type="entry name" value="HUPs"/>
    <property type="match status" value="1"/>
</dbReference>
<feature type="binding site" evidence="8">
    <location>
        <position position="61"/>
    </location>
    <ligand>
        <name>(R)-pantoate</name>
        <dbReference type="ChEBI" id="CHEBI:15980"/>
    </ligand>
</feature>
<proteinExistence type="inferred from homology"/>
<dbReference type="RefSeq" id="WP_236892762.1">
    <property type="nucleotide sequence ID" value="NZ_AP024488.1"/>
</dbReference>
<comment type="subcellular location">
    <subcellularLocation>
        <location evidence="8">Cytoplasm</location>
    </subcellularLocation>
</comment>
<sequence length="281" mass="30872">MDIIGSIEEMQGLSNKLRSEGKRIAFVPTMGFLHDGHLSLMREAKKHADILVTSIFVNPAQFGPNEDLDSYPKSMESDLAKSKEVGVDVVFTPTNDQIYPDGYETYVQLETLPNHLCGLSRPVFFKGITTVVTKLFNIVKPHVAVFGEKDFQQLAIIRRMVKDLNMDIEIIGGTLVREADGLAMSSRNSYLSKEERTEGLRLSQSLAKAQGMVAGGETNPAVIRKMAEEHISGCPEANVDYISLCDPETLGEVETITGPTLMALAVMLGKTRLIDNTVLVP</sequence>
<feature type="active site" description="Proton donor" evidence="8">
    <location>
        <position position="37"/>
    </location>
</feature>
<keyword evidence="5 8" id="KW-0547">Nucleotide-binding</keyword>
<evidence type="ECO:0000313" key="9">
    <source>
        <dbReference type="EMBL" id="BCS96449.1"/>
    </source>
</evidence>
<evidence type="ECO:0000256" key="3">
    <source>
        <dbReference type="ARBA" id="ARBA00022598"/>
    </source>
</evidence>
<comment type="function">
    <text evidence="8">Catalyzes the condensation of pantoate with beta-alanine in an ATP-dependent reaction via a pantoyl-adenylate intermediate.</text>
</comment>